<evidence type="ECO:0000256" key="1">
    <source>
        <dbReference type="SAM" id="MobiDB-lite"/>
    </source>
</evidence>
<feature type="compositionally biased region" description="Basic and acidic residues" evidence="1">
    <location>
        <begin position="36"/>
        <end position="51"/>
    </location>
</feature>
<dbReference type="AlphaFoldDB" id="A0A6L2MLL1"/>
<gene>
    <name evidence="2" type="ORF">Tci_046884</name>
</gene>
<feature type="compositionally biased region" description="Acidic residues" evidence="1">
    <location>
        <begin position="25"/>
        <end position="35"/>
    </location>
</feature>
<protein>
    <submittedName>
        <fullName evidence="2">Uncharacterized protein</fullName>
    </submittedName>
</protein>
<dbReference type="EMBL" id="BKCJ010006974">
    <property type="protein sequence ID" value="GEU74906.1"/>
    <property type="molecule type" value="Genomic_DNA"/>
</dbReference>
<name>A0A6L2MLL1_TANCI</name>
<feature type="compositionally biased region" description="Basic and acidic residues" evidence="1">
    <location>
        <begin position="1"/>
        <end position="24"/>
    </location>
</feature>
<feature type="region of interest" description="Disordered" evidence="1">
    <location>
        <begin position="1"/>
        <end position="78"/>
    </location>
</feature>
<reference evidence="2" key="1">
    <citation type="journal article" date="2019" name="Sci. Rep.">
        <title>Draft genome of Tanacetum cinerariifolium, the natural source of mosquito coil.</title>
        <authorList>
            <person name="Yamashiro T."/>
            <person name="Shiraishi A."/>
            <person name="Satake H."/>
            <person name="Nakayama K."/>
        </authorList>
    </citation>
    <scope>NUCLEOTIDE SEQUENCE</scope>
</reference>
<accession>A0A6L2MLL1</accession>
<comment type="caution">
    <text evidence="2">The sequence shown here is derived from an EMBL/GenBank/DDBJ whole genome shotgun (WGS) entry which is preliminary data.</text>
</comment>
<evidence type="ECO:0000313" key="2">
    <source>
        <dbReference type="EMBL" id="GEU74906.1"/>
    </source>
</evidence>
<organism evidence="2">
    <name type="scientific">Tanacetum cinerariifolium</name>
    <name type="common">Dalmatian daisy</name>
    <name type="synonym">Chrysanthemum cinerariifolium</name>
    <dbReference type="NCBI Taxonomy" id="118510"/>
    <lineage>
        <taxon>Eukaryota</taxon>
        <taxon>Viridiplantae</taxon>
        <taxon>Streptophyta</taxon>
        <taxon>Embryophyta</taxon>
        <taxon>Tracheophyta</taxon>
        <taxon>Spermatophyta</taxon>
        <taxon>Magnoliopsida</taxon>
        <taxon>eudicotyledons</taxon>
        <taxon>Gunneridae</taxon>
        <taxon>Pentapetalae</taxon>
        <taxon>asterids</taxon>
        <taxon>campanulids</taxon>
        <taxon>Asterales</taxon>
        <taxon>Asteraceae</taxon>
        <taxon>Asteroideae</taxon>
        <taxon>Anthemideae</taxon>
        <taxon>Anthemidinae</taxon>
        <taxon>Tanacetum</taxon>
    </lineage>
</organism>
<feature type="compositionally biased region" description="Polar residues" evidence="1">
    <location>
        <begin position="60"/>
        <end position="75"/>
    </location>
</feature>
<proteinExistence type="predicted"/>
<sequence length="88" mass="10266">MIHDDIDDFENRLEPESHKENPEHVDDDDDDDDKEEEKVDEMGSLETRPEKMQTPILMTPRSSRINLSSNKNNSGIDGYYITLNSHYI</sequence>